<keyword evidence="2" id="KW-0812">Transmembrane</keyword>
<feature type="coiled-coil region" evidence="1">
    <location>
        <begin position="27"/>
        <end position="61"/>
    </location>
</feature>
<proteinExistence type="predicted"/>
<dbReference type="RefSeq" id="WP_063177982.1">
    <property type="nucleotide sequence ID" value="NZ_LQNT01000001.1"/>
</dbReference>
<dbReference type="EMBL" id="LQNT01000001">
    <property type="protein sequence ID" value="KZE39911.1"/>
    <property type="molecule type" value="Genomic_DNA"/>
</dbReference>
<evidence type="ECO:0000313" key="4">
    <source>
        <dbReference type="Proteomes" id="UP000076490"/>
    </source>
</evidence>
<comment type="caution">
    <text evidence="3">The sequence shown here is derived from an EMBL/GenBank/DDBJ whole genome shotgun (WGS) entry which is preliminary data.</text>
</comment>
<dbReference type="AlphaFoldDB" id="A0A163G901"/>
<dbReference type="Proteomes" id="UP000076490">
    <property type="component" value="Unassembled WGS sequence"/>
</dbReference>
<name>A0A163G901_9BACL</name>
<sequence>MLGAIFIVMIVMTIPLTAIITDHRRRMARYQADRLQDEIELEKLKQQNFIAETEKMKIELEKMKLDYTAADGLSKKKLGERVLLPEAADGK</sequence>
<protein>
    <submittedName>
        <fullName evidence="3">Uncharacterized protein</fullName>
    </submittedName>
</protein>
<dbReference type="OrthoDB" id="2390171at2"/>
<keyword evidence="2" id="KW-0472">Membrane</keyword>
<evidence type="ECO:0000256" key="2">
    <source>
        <dbReference type="SAM" id="Phobius"/>
    </source>
</evidence>
<evidence type="ECO:0000313" key="3">
    <source>
        <dbReference type="EMBL" id="KZE39911.1"/>
    </source>
</evidence>
<reference evidence="3 4" key="1">
    <citation type="submission" date="2016-01" db="EMBL/GenBank/DDBJ databases">
        <title>Whole genome sequencing of Bhargavaea cecembensis T14.</title>
        <authorList>
            <person name="Hong K.W."/>
        </authorList>
    </citation>
    <scope>NUCLEOTIDE SEQUENCE [LARGE SCALE GENOMIC DNA]</scope>
    <source>
        <strain evidence="3 4">T14</strain>
    </source>
</reference>
<evidence type="ECO:0000256" key="1">
    <source>
        <dbReference type="SAM" id="Coils"/>
    </source>
</evidence>
<keyword evidence="2" id="KW-1133">Transmembrane helix</keyword>
<feature type="transmembrane region" description="Helical" evidence="2">
    <location>
        <begin position="6"/>
        <end position="21"/>
    </location>
</feature>
<keyword evidence="1" id="KW-0175">Coiled coil</keyword>
<organism evidence="3 4">
    <name type="scientific">Bhargavaea cecembensis</name>
    <dbReference type="NCBI Taxonomy" id="394098"/>
    <lineage>
        <taxon>Bacteria</taxon>
        <taxon>Bacillati</taxon>
        <taxon>Bacillota</taxon>
        <taxon>Bacilli</taxon>
        <taxon>Bacillales</taxon>
        <taxon>Caryophanaceae</taxon>
        <taxon>Bhargavaea</taxon>
    </lineage>
</organism>
<gene>
    <name evidence="3" type="ORF">AV656_01110</name>
</gene>
<accession>A0A163G901</accession>